<dbReference type="AlphaFoldDB" id="A0ABD3DUB9"/>
<name>A0ABD3DUB9_9LAMI</name>
<organism evidence="1 2">
    <name type="scientific">Castilleja foliolosa</name>
    <dbReference type="NCBI Taxonomy" id="1961234"/>
    <lineage>
        <taxon>Eukaryota</taxon>
        <taxon>Viridiplantae</taxon>
        <taxon>Streptophyta</taxon>
        <taxon>Embryophyta</taxon>
        <taxon>Tracheophyta</taxon>
        <taxon>Spermatophyta</taxon>
        <taxon>Magnoliopsida</taxon>
        <taxon>eudicotyledons</taxon>
        <taxon>Gunneridae</taxon>
        <taxon>Pentapetalae</taxon>
        <taxon>asterids</taxon>
        <taxon>lamiids</taxon>
        <taxon>Lamiales</taxon>
        <taxon>Orobanchaceae</taxon>
        <taxon>Pedicularideae</taxon>
        <taxon>Castillejinae</taxon>
        <taxon>Castilleja</taxon>
    </lineage>
</organism>
<gene>
    <name evidence="1" type="ORF">CASFOL_011041</name>
</gene>
<evidence type="ECO:0000313" key="1">
    <source>
        <dbReference type="EMBL" id="KAL3645861.1"/>
    </source>
</evidence>
<sequence>MVIARDNSYLTQLESTFCVCLPILFTGKVQKPIPVGNTPMGIDMTRF</sequence>
<keyword evidence="2" id="KW-1185">Reference proteome</keyword>
<reference evidence="2" key="1">
    <citation type="journal article" date="2024" name="IScience">
        <title>Strigolactones Initiate the Formation of Haustorium-like Structures in Castilleja.</title>
        <authorList>
            <person name="Buerger M."/>
            <person name="Peterson D."/>
            <person name="Chory J."/>
        </authorList>
    </citation>
    <scope>NUCLEOTIDE SEQUENCE [LARGE SCALE GENOMIC DNA]</scope>
</reference>
<accession>A0ABD3DUB9</accession>
<proteinExistence type="predicted"/>
<comment type="caution">
    <text evidence="1">The sequence shown here is derived from an EMBL/GenBank/DDBJ whole genome shotgun (WGS) entry which is preliminary data.</text>
</comment>
<evidence type="ECO:0000313" key="2">
    <source>
        <dbReference type="Proteomes" id="UP001632038"/>
    </source>
</evidence>
<protein>
    <submittedName>
        <fullName evidence="1">Uncharacterized protein</fullName>
    </submittedName>
</protein>
<dbReference type="EMBL" id="JAVIJP010000013">
    <property type="protein sequence ID" value="KAL3645861.1"/>
    <property type="molecule type" value="Genomic_DNA"/>
</dbReference>
<dbReference type="Proteomes" id="UP001632038">
    <property type="component" value="Unassembled WGS sequence"/>
</dbReference>